<accession>A0A2Z6NAA9</accession>
<dbReference type="Proteomes" id="UP000242715">
    <property type="component" value="Unassembled WGS sequence"/>
</dbReference>
<dbReference type="Pfam" id="PF08263">
    <property type="entry name" value="LRRNT_2"/>
    <property type="match status" value="1"/>
</dbReference>
<keyword evidence="4 10" id="KW-0812">Transmembrane</keyword>
<evidence type="ECO:0000256" key="6">
    <source>
        <dbReference type="ARBA" id="ARBA00022737"/>
    </source>
</evidence>
<gene>
    <name evidence="13" type="ORF">TSUD_353990</name>
</gene>
<dbReference type="EMBL" id="DF973330">
    <property type="protein sequence ID" value="GAU26177.1"/>
    <property type="molecule type" value="Genomic_DNA"/>
</dbReference>
<dbReference type="Gene3D" id="3.80.10.10">
    <property type="entry name" value="Ribonuclease Inhibitor"/>
    <property type="match status" value="1"/>
</dbReference>
<dbReference type="InterPro" id="IPR001611">
    <property type="entry name" value="Leu-rich_rpt"/>
</dbReference>
<evidence type="ECO:0000256" key="4">
    <source>
        <dbReference type="ARBA" id="ARBA00022692"/>
    </source>
</evidence>
<dbReference type="InterPro" id="IPR050994">
    <property type="entry name" value="At_inactive_RLKs"/>
</dbReference>
<evidence type="ECO:0000256" key="5">
    <source>
        <dbReference type="ARBA" id="ARBA00022729"/>
    </source>
</evidence>
<keyword evidence="6" id="KW-0677">Repeat</keyword>
<keyword evidence="9" id="KW-0325">Glycoprotein</keyword>
<reference evidence="14" key="1">
    <citation type="journal article" date="2017" name="Front. Plant Sci.">
        <title>Climate Clever Clovers: New Paradigm to Reduce the Environmental Footprint of Ruminants by Breeding Low Methanogenic Forages Utilizing Haplotype Variation.</title>
        <authorList>
            <person name="Kaur P."/>
            <person name="Appels R."/>
            <person name="Bayer P.E."/>
            <person name="Keeble-Gagnere G."/>
            <person name="Wang J."/>
            <person name="Hirakawa H."/>
            <person name="Shirasawa K."/>
            <person name="Vercoe P."/>
            <person name="Stefanova K."/>
            <person name="Durmic Z."/>
            <person name="Nichols P."/>
            <person name="Revell C."/>
            <person name="Isobe S.N."/>
            <person name="Edwards D."/>
            <person name="Erskine W."/>
        </authorList>
    </citation>
    <scope>NUCLEOTIDE SEQUENCE [LARGE SCALE GENOMIC DNA]</scope>
    <source>
        <strain evidence="14">cv. Daliak</strain>
    </source>
</reference>
<evidence type="ECO:0000256" key="3">
    <source>
        <dbReference type="ARBA" id="ARBA00022614"/>
    </source>
</evidence>
<comment type="similarity">
    <text evidence="2">Belongs to the RLP family.</text>
</comment>
<keyword evidence="8 10" id="KW-0472">Membrane</keyword>
<evidence type="ECO:0000259" key="12">
    <source>
        <dbReference type="Pfam" id="PF08263"/>
    </source>
</evidence>
<dbReference type="Pfam" id="PF00560">
    <property type="entry name" value="LRR_1"/>
    <property type="match status" value="2"/>
</dbReference>
<dbReference type="PANTHER" id="PTHR48010:SF55">
    <property type="entry name" value="OS01G0607900 PROTEIN"/>
    <property type="match status" value="1"/>
</dbReference>
<keyword evidence="7 10" id="KW-1133">Transmembrane helix</keyword>
<dbReference type="InterPro" id="IPR032675">
    <property type="entry name" value="LRR_dom_sf"/>
</dbReference>
<dbReference type="PANTHER" id="PTHR48010">
    <property type="entry name" value="OS05G0588300 PROTEIN"/>
    <property type="match status" value="1"/>
</dbReference>
<dbReference type="AlphaFoldDB" id="A0A2Z6NAA9"/>
<protein>
    <recommendedName>
        <fullName evidence="12">Leucine-rich repeat-containing N-terminal plant-type domain-containing protein</fullName>
    </recommendedName>
</protein>
<feature type="signal peptide" evidence="11">
    <location>
        <begin position="1"/>
        <end position="29"/>
    </location>
</feature>
<sequence length="292" mass="31539">MALVLSSWIFSVDVFVSFLLLISCGIVYGTETDILCLKNIKNSIQDPNNYLTSSWNFNNNTEGYICRFNGVECWHPDENRVLNLKLSNMGLKGQFPRGIINCSSLTGLDLSVNDFSGTIPEDISSLVAFVTSLDLSSNAFSGEIPVSLSNCTYLNTLKLNQNRLTGQIPARLGTLARIKTFDVSDNLLTGPVPNFTDGHATVNYANNQGLCGGSLGICKATSSSKSNTAVIAGAAVGAVTLAALGLGVVMFFFVRRAAYRKKEEDPEGNKWARSLKGTKGIKASYILMHHCT</sequence>
<evidence type="ECO:0000256" key="1">
    <source>
        <dbReference type="ARBA" id="ARBA00004479"/>
    </source>
</evidence>
<feature type="chain" id="PRO_5016410736" description="Leucine-rich repeat-containing N-terminal plant-type domain-containing protein" evidence="11">
    <location>
        <begin position="30"/>
        <end position="292"/>
    </location>
</feature>
<keyword evidence="5 11" id="KW-0732">Signal</keyword>
<evidence type="ECO:0000256" key="11">
    <source>
        <dbReference type="SAM" id="SignalP"/>
    </source>
</evidence>
<proteinExistence type="inferred from homology"/>
<evidence type="ECO:0000256" key="2">
    <source>
        <dbReference type="ARBA" id="ARBA00009592"/>
    </source>
</evidence>
<feature type="transmembrane region" description="Helical" evidence="10">
    <location>
        <begin position="229"/>
        <end position="254"/>
    </location>
</feature>
<dbReference type="GO" id="GO:0016020">
    <property type="term" value="C:membrane"/>
    <property type="evidence" value="ECO:0007669"/>
    <property type="project" value="UniProtKB-SubCell"/>
</dbReference>
<evidence type="ECO:0000256" key="7">
    <source>
        <dbReference type="ARBA" id="ARBA00022989"/>
    </source>
</evidence>
<evidence type="ECO:0000256" key="10">
    <source>
        <dbReference type="SAM" id="Phobius"/>
    </source>
</evidence>
<evidence type="ECO:0000313" key="14">
    <source>
        <dbReference type="Proteomes" id="UP000242715"/>
    </source>
</evidence>
<evidence type="ECO:0000256" key="8">
    <source>
        <dbReference type="ARBA" id="ARBA00023136"/>
    </source>
</evidence>
<name>A0A2Z6NAA9_TRISU</name>
<keyword evidence="3" id="KW-0433">Leucine-rich repeat</keyword>
<evidence type="ECO:0000256" key="9">
    <source>
        <dbReference type="ARBA" id="ARBA00023180"/>
    </source>
</evidence>
<dbReference type="SUPFAM" id="SSF52058">
    <property type="entry name" value="L domain-like"/>
    <property type="match status" value="1"/>
</dbReference>
<organism evidence="13 14">
    <name type="scientific">Trifolium subterraneum</name>
    <name type="common">Subterranean clover</name>
    <dbReference type="NCBI Taxonomy" id="3900"/>
    <lineage>
        <taxon>Eukaryota</taxon>
        <taxon>Viridiplantae</taxon>
        <taxon>Streptophyta</taxon>
        <taxon>Embryophyta</taxon>
        <taxon>Tracheophyta</taxon>
        <taxon>Spermatophyta</taxon>
        <taxon>Magnoliopsida</taxon>
        <taxon>eudicotyledons</taxon>
        <taxon>Gunneridae</taxon>
        <taxon>Pentapetalae</taxon>
        <taxon>rosids</taxon>
        <taxon>fabids</taxon>
        <taxon>Fabales</taxon>
        <taxon>Fabaceae</taxon>
        <taxon>Papilionoideae</taxon>
        <taxon>50 kb inversion clade</taxon>
        <taxon>NPAAA clade</taxon>
        <taxon>Hologalegina</taxon>
        <taxon>IRL clade</taxon>
        <taxon>Trifolieae</taxon>
        <taxon>Trifolium</taxon>
    </lineage>
</organism>
<feature type="domain" description="Leucine-rich repeat-containing N-terminal plant-type" evidence="12">
    <location>
        <begin position="32"/>
        <end position="74"/>
    </location>
</feature>
<dbReference type="FunFam" id="3.80.10.10:FF:000275">
    <property type="entry name" value="Leucine-rich repeat receptor-like protein kinase"/>
    <property type="match status" value="1"/>
</dbReference>
<dbReference type="InterPro" id="IPR013210">
    <property type="entry name" value="LRR_N_plant-typ"/>
</dbReference>
<comment type="subcellular location">
    <subcellularLocation>
        <location evidence="1">Membrane</location>
        <topology evidence="1">Single-pass type I membrane protein</topology>
    </subcellularLocation>
</comment>
<dbReference type="OrthoDB" id="2151624at2759"/>
<evidence type="ECO:0000313" key="13">
    <source>
        <dbReference type="EMBL" id="GAU26177.1"/>
    </source>
</evidence>
<keyword evidence="14" id="KW-1185">Reference proteome</keyword>